<accession>A0A2M6R7V8</accession>
<evidence type="ECO:0000256" key="2">
    <source>
        <dbReference type="ARBA" id="ARBA00013061"/>
    </source>
</evidence>
<gene>
    <name evidence="8" type="ORF">COT79_03260</name>
</gene>
<dbReference type="AlphaFoldDB" id="A0A2M6R7V8"/>
<reference evidence="9" key="1">
    <citation type="submission" date="2017-09" db="EMBL/GenBank/DDBJ databases">
        <title>Depth-based differentiation of microbial function through sediment-hosted aquifers and enrichment of novel symbionts in the deep terrestrial subsurface.</title>
        <authorList>
            <person name="Probst A.J."/>
            <person name="Ladd B."/>
            <person name="Jarett J.K."/>
            <person name="Geller-Mcgrath D.E."/>
            <person name="Sieber C.M.K."/>
            <person name="Emerson J.B."/>
            <person name="Anantharaman K."/>
            <person name="Thomas B.C."/>
            <person name="Malmstrom R."/>
            <person name="Stieglmeier M."/>
            <person name="Klingl A."/>
            <person name="Woyke T."/>
            <person name="Ryan C.M."/>
            <person name="Banfield J.F."/>
        </authorList>
    </citation>
    <scope>NUCLEOTIDE SEQUENCE [LARGE SCALE GENOMIC DNA]</scope>
</reference>
<evidence type="ECO:0000256" key="7">
    <source>
        <dbReference type="RuleBase" id="RU000532"/>
    </source>
</evidence>
<dbReference type="PANTHER" id="PTHR11406">
    <property type="entry name" value="PHOSPHOGLYCERATE KINASE"/>
    <property type="match status" value="1"/>
</dbReference>
<keyword evidence="3 7" id="KW-0808">Transferase</keyword>
<dbReference type="Proteomes" id="UP000231162">
    <property type="component" value="Unassembled WGS sequence"/>
</dbReference>
<dbReference type="InterPro" id="IPR036043">
    <property type="entry name" value="Phosphoglycerate_kinase_sf"/>
</dbReference>
<evidence type="ECO:0000256" key="4">
    <source>
        <dbReference type="ARBA" id="ARBA00022741"/>
    </source>
</evidence>
<evidence type="ECO:0000313" key="8">
    <source>
        <dbReference type="EMBL" id="PIS06688.1"/>
    </source>
</evidence>
<comment type="catalytic activity">
    <reaction evidence="1 7">
        <text>(2R)-3-phosphoglycerate + ATP = (2R)-3-phospho-glyceroyl phosphate + ADP</text>
        <dbReference type="Rhea" id="RHEA:14801"/>
        <dbReference type="ChEBI" id="CHEBI:30616"/>
        <dbReference type="ChEBI" id="CHEBI:57604"/>
        <dbReference type="ChEBI" id="CHEBI:58272"/>
        <dbReference type="ChEBI" id="CHEBI:456216"/>
        <dbReference type="EC" id="2.7.2.3"/>
    </reaction>
</comment>
<dbReference type="InterPro" id="IPR001576">
    <property type="entry name" value="Phosphoglycerate_kinase"/>
</dbReference>
<dbReference type="GO" id="GO:0043531">
    <property type="term" value="F:ADP binding"/>
    <property type="evidence" value="ECO:0007669"/>
    <property type="project" value="TreeGrafter"/>
</dbReference>
<comment type="caution">
    <text evidence="8">The sequence shown here is derived from an EMBL/GenBank/DDBJ whole genome shotgun (WGS) entry which is preliminary data.</text>
</comment>
<dbReference type="PANTHER" id="PTHR11406:SF23">
    <property type="entry name" value="PHOSPHOGLYCERATE KINASE 1, CHLOROPLASTIC-RELATED"/>
    <property type="match status" value="1"/>
</dbReference>
<proteinExistence type="inferred from homology"/>
<dbReference type="InterPro" id="IPR015824">
    <property type="entry name" value="Phosphoglycerate_kinase_N"/>
</dbReference>
<protein>
    <recommendedName>
        <fullName evidence="2 7">Phosphoglycerate kinase</fullName>
        <ecNumber evidence="2 7">2.7.2.3</ecNumber>
    </recommendedName>
</protein>
<dbReference type="GO" id="GO:0004618">
    <property type="term" value="F:phosphoglycerate kinase activity"/>
    <property type="evidence" value="ECO:0007669"/>
    <property type="project" value="UniProtKB-EC"/>
</dbReference>
<evidence type="ECO:0000256" key="6">
    <source>
        <dbReference type="ARBA" id="ARBA00022840"/>
    </source>
</evidence>
<dbReference type="GO" id="GO:0006096">
    <property type="term" value="P:glycolytic process"/>
    <property type="evidence" value="ECO:0007669"/>
    <property type="project" value="InterPro"/>
</dbReference>
<dbReference type="GO" id="GO:0005829">
    <property type="term" value="C:cytosol"/>
    <property type="evidence" value="ECO:0007669"/>
    <property type="project" value="TreeGrafter"/>
</dbReference>
<evidence type="ECO:0000256" key="5">
    <source>
        <dbReference type="ARBA" id="ARBA00022777"/>
    </source>
</evidence>
<dbReference type="SUPFAM" id="SSF53748">
    <property type="entry name" value="Phosphoglycerate kinase"/>
    <property type="match status" value="1"/>
</dbReference>
<dbReference type="GO" id="GO:0006094">
    <property type="term" value="P:gluconeogenesis"/>
    <property type="evidence" value="ECO:0007669"/>
    <property type="project" value="TreeGrafter"/>
</dbReference>
<sequence>MSHCATLEQLPIFKKSVLLRAGFDVPLLDGKIRDTRRIDTGLPTIEYLLSHGATRVACIFHLGRPGGKVDPALSTHPVARYIGDHVSDPSKVTVYENLRFDPREETNNVDYAKELTRGYDIFVQDAFNTLHEPHTSIIGIPRILPSAIGLVVQKELDVLTALKDTARHPYCVIIGGAKIEEKLPVIDHFVTVADHILVGGAIAVSAREQGLYADNQNVVIACDGITGPHGKDADIGPKTIAQFSGYLTKAQTIFWNGSLGMTEHTEYAQGSKAIAQIMAISHATTVIGGGDTTGFIDGLGIADKISYISTGGGASLKFLVGETLPGLEVLHG</sequence>
<dbReference type="PRINTS" id="PR00477">
    <property type="entry name" value="PHGLYCKINASE"/>
</dbReference>
<keyword evidence="4" id="KW-0547">Nucleotide-binding</keyword>
<dbReference type="EMBL" id="PEZX01000041">
    <property type="protein sequence ID" value="PIS06688.1"/>
    <property type="molecule type" value="Genomic_DNA"/>
</dbReference>
<organism evidence="8 9">
    <name type="scientific">Candidatus Berkelbacteria bacterium CG10_big_fil_rev_8_21_14_0_10_43_14</name>
    <dbReference type="NCBI Taxonomy" id="1974515"/>
    <lineage>
        <taxon>Bacteria</taxon>
        <taxon>Candidatus Berkelbacteria</taxon>
    </lineage>
</organism>
<evidence type="ECO:0000256" key="1">
    <source>
        <dbReference type="ARBA" id="ARBA00000642"/>
    </source>
</evidence>
<dbReference type="Pfam" id="PF00162">
    <property type="entry name" value="PGK"/>
    <property type="match status" value="2"/>
</dbReference>
<dbReference type="Gene3D" id="3.40.50.1260">
    <property type="entry name" value="Phosphoglycerate kinase, N-terminal domain"/>
    <property type="match status" value="4"/>
</dbReference>
<keyword evidence="5 7" id="KW-0418">Kinase</keyword>
<name>A0A2M6R7V8_9BACT</name>
<keyword evidence="6" id="KW-0067">ATP-binding</keyword>
<evidence type="ECO:0000256" key="3">
    <source>
        <dbReference type="ARBA" id="ARBA00022679"/>
    </source>
</evidence>
<evidence type="ECO:0000313" key="9">
    <source>
        <dbReference type="Proteomes" id="UP000231162"/>
    </source>
</evidence>
<comment type="similarity">
    <text evidence="7">Belongs to the phosphoglycerate kinase family.</text>
</comment>
<dbReference type="EC" id="2.7.2.3" evidence="2 7"/>
<dbReference type="GO" id="GO:0005524">
    <property type="term" value="F:ATP binding"/>
    <property type="evidence" value="ECO:0007669"/>
    <property type="project" value="UniProtKB-KW"/>
</dbReference>